<protein>
    <submittedName>
        <fullName evidence="5">Peptidase S41 family protein</fullName>
    </submittedName>
</protein>
<evidence type="ECO:0000313" key="5">
    <source>
        <dbReference type="EMBL" id="KAJ9136869.1"/>
    </source>
</evidence>
<dbReference type="EMBL" id="JANBVO010000037">
    <property type="protein sequence ID" value="KAJ9136869.1"/>
    <property type="molecule type" value="Genomic_DNA"/>
</dbReference>
<sequence>MSLAGCRIALLFAIAGAAVVSATPAPQVTPVASNPDACAAIDSATASLLSASPEATPTVLASVAYDCLQSVPNKNDPAQKLIQSLKGYVQWQSTLAWLKDPPSSYMLPATDIEEGLDIISANAGLGTYASEYEFQLAIVELLVTAHDGHFAFRPDVFKAFTFRNALAFDIVSVSRDGIEMPKLYHYDALTANGTTSVTNDTFPPAITMINGEDAATVIERLSLKYSSFQDPDSQWNSQFQTYATPDAIPIVGASLAYLGPNLTLTYDNGEEKTEDSFAIIRAGVNFSGVATGEDFYDRFCNPEASSANAAMTAAASSTTTSASPTTSTTTSATVFVAPEPTISGYPYPVVRDSGANATAGYFLNGTGYDDVAVLSLLAFAPSGDFDTLEYLVNYQNTVADFLAKSKEAGKNKLVIDVTANGGGFVVAGYDLFAQLFPDVIPFQADNLRLSDSLKDMALISNGVFQSMNVTAFNATATEDEQLALAVLQNSVVISNLVPGGVYSPTGANLTSTGQILGPIRLKGDLFTAFQQTPLNDTSADFNLTGTGTGPHGDPPPAVFEPENVVLLTDGTCGSTCTLFSYLLIMQLNIKATVVGGRPRTGAMQSIAGVEGAQVFPLDELSAAAQAALVLAPEADRARPNGSELEVLAEAYALSRLASAASAGAVNGKNAFTSRDALTPLQFLYQPANCRFFYTADMIRGPAEVWRRAVDATWTDPERFCVEGSLVPLNGTVEPDGRFAQMSDEKSGSDGDGEDGGESESAAAYRTGGKMRQSGVVLVLAVLAGMVL</sequence>
<feature type="domain" description="CPAF-like PDZ" evidence="4">
    <location>
        <begin position="167"/>
        <end position="283"/>
    </location>
</feature>
<reference evidence="5" key="1">
    <citation type="submission" date="2022-07" db="EMBL/GenBank/DDBJ databases">
        <title>Fungi with potential for degradation of polypropylene.</title>
        <authorList>
            <person name="Gostincar C."/>
        </authorList>
    </citation>
    <scope>NUCLEOTIDE SEQUENCE</scope>
    <source>
        <strain evidence="5">EXF-13308</strain>
    </source>
</reference>
<dbReference type="InterPro" id="IPR056186">
    <property type="entry name" value="PDZ_CPAF-rel"/>
</dbReference>
<keyword evidence="6" id="KW-1185">Reference proteome</keyword>
<evidence type="ECO:0000256" key="1">
    <source>
        <dbReference type="SAM" id="MobiDB-lite"/>
    </source>
</evidence>
<comment type="caution">
    <text evidence="5">The sequence shown here is derived from an EMBL/GenBank/DDBJ whole genome shotgun (WGS) entry which is preliminary data.</text>
</comment>
<evidence type="ECO:0000259" key="3">
    <source>
        <dbReference type="Pfam" id="PF03572"/>
    </source>
</evidence>
<feature type="region of interest" description="Disordered" evidence="1">
    <location>
        <begin position="731"/>
        <end position="761"/>
    </location>
</feature>
<dbReference type="Proteomes" id="UP001174694">
    <property type="component" value="Unassembled WGS sequence"/>
</dbReference>
<dbReference type="GO" id="GO:0008236">
    <property type="term" value="F:serine-type peptidase activity"/>
    <property type="evidence" value="ECO:0007669"/>
    <property type="project" value="InterPro"/>
</dbReference>
<organism evidence="5 6">
    <name type="scientific">Pleurostoma richardsiae</name>
    <dbReference type="NCBI Taxonomy" id="41990"/>
    <lineage>
        <taxon>Eukaryota</taxon>
        <taxon>Fungi</taxon>
        <taxon>Dikarya</taxon>
        <taxon>Ascomycota</taxon>
        <taxon>Pezizomycotina</taxon>
        <taxon>Sordariomycetes</taxon>
        <taxon>Sordariomycetidae</taxon>
        <taxon>Calosphaeriales</taxon>
        <taxon>Pleurostomataceae</taxon>
        <taxon>Pleurostoma</taxon>
    </lineage>
</organism>
<dbReference type="AlphaFoldDB" id="A0AA38RH21"/>
<gene>
    <name evidence="5" type="ORF">NKR23_g9529</name>
</gene>
<dbReference type="InterPro" id="IPR029045">
    <property type="entry name" value="ClpP/crotonase-like_dom_sf"/>
</dbReference>
<proteinExistence type="predicted"/>
<dbReference type="InterPro" id="IPR005151">
    <property type="entry name" value="Tail-specific_protease"/>
</dbReference>
<evidence type="ECO:0000259" key="4">
    <source>
        <dbReference type="Pfam" id="PF23658"/>
    </source>
</evidence>
<dbReference type="InterPro" id="IPR052766">
    <property type="entry name" value="S41A_metabolite_peptidase"/>
</dbReference>
<dbReference type="PANTHER" id="PTHR37049:SF4">
    <property type="entry name" value="RHODANESE DOMAIN-CONTAINING PROTEIN"/>
    <property type="match status" value="1"/>
</dbReference>
<dbReference type="SUPFAM" id="SSF52096">
    <property type="entry name" value="ClpP/crotonase"/>
    <property type="match status" value="1"/>
</dbReference>
<evidence type="ECO:0000256" key="2">
    <source>
        <dbReference type="SAM" id="SignalP"/>
    </source>
</evidence>
<dbReference type="GO" id="GO:0006508">
    <property type="term" value="P:proteolysis"/>
    <property type="evidence" value="ECO:0007669"/>
    <property type="project" value="InterPro"/>
</dbReference>
<feature type="chain" id="PRO_5041437264" evidence="2">
    <location>
        <begin position="23"/>
        <end position="787"/>
    </location>
</feature>
<name>A0AA38RH21_9PEZI</name>
<dbReference type="Pfam" id="PF03572">
    <property type="entry name" value="Peptidase_S41"/>
    <property type="match status" value="1"/>
</dbReference>
<dbReference type="Gene3D" id="3.90.226.10">
    <property type="entry name" value="2-enoyl-CoA Hydratase, Chain A, domain 1"/>
    <property type="match status" value="1"/>
</dbReference>
<evidence type="ECO:0000313" key="6">
    <source>
        <dbReference type="Proteomes" id="UP001174694"/>
    </source>
</evidence>
<feature type="domain" description="Tail specific protease" evidence="3">
    <location>
        <begin position="384"/>
        <end position="600"/>
    </location>
</feature>
<dbReference type="Pfam" id="PF23658">
    <property type="entry name" value="PDZ_CPAF_rel"/>
    <property type="match status" value="1"/>
</dbReference>
<feature type="signal peptide" evidence="2">
    <location>
        <begin position="1"/>
        <end position="22"/>
    </location>
</feature>
<keyword evidence="2" id="KW-0732">Signal</keyword>
<dbReference type="PANTHER" id="PTHR37049">
    <property type="entry name" value="PEPTIDASE S41 FAMILY PROTEIN"/>
    <property type="match status" value="1"/>
</dbReference>
<accession>A0AA38RH21</accession>